<dbReference type="InterPro" id="IPR042178">
    <property type="entry name" value="Serpin_sf_1"/>
</dbReference>
<evidence type="ECO:0000256" key="1">
    <source>
        <dbReference type="RuleBase" id="RU000411"/>
    </source>
</evidence>
<dbReference type="PANTHER" id="PTHR11461">
    <property type="entry name" value="SERINE PROTEASE INHIBITOR, SERPIN"/>
    <property type="match status" value="1"/>
</dbReference>
<reference evidence="3 4" key="1">
    <citation type="submission" date="2020-04" db="EMBL/GenBank/DDBJ databases">
        <authorList>
            <person name="Laetsch R D."/>
            <person name="Stevens L."/>
            <person name="Kumar S."/>
            <person name="Blaxter L. M."/>
        </authorList>
    </citation>
    <scope>NUCLEOTIDE SEQUENCE [LARGE SCALE GENOMIC DNA]</scope>
</reference>
<feature type="domain" description="Serpin" evidence="2">
    <location>
        <begin position="20"/>
        <end position="373"/>
    </location>
</feature>
<evidence type="ECO:0000313" key="3">
    <source>
        <dbReference type="EMBL" id="CAB3396487.1"/>
    </source>
</evidence>
<dbReference type="Gene3D" id="3.30.497.10">
    <property type="entry name" value="Antithrombin, subunit I, domain 2"/>
    <property type="match status" value="1"/>
</dbReference>
<name>A0A8S1EA00_9PELO</name>
<dbReference type="SUPFAM" id="SSF56574">
    <property type="entry name" value="Serpins"/>
    <property type="match status" value="1"/>
</dbReference>
<sequence>MSDNGENMAQLLTAETDFGLSLLRQHDLTESVVFSPISIALALVLVHTAANGETKNQIKEALAKGATDEQLIQHYQNISAVLLSAEKGTHVKLANRIFTNNQFDIKQDYLDTIQKLYNAAAEKLDFANQQASADAVNNFVKENTADHIKEIIKPTAFSGDLVAVIANALYFEAIWQKKFKDHQSLDSDFFKTADDKRTIKFLRAREVHRLFSENGDWQVLQLPYKDETYRYNVFLPSKRFGLQEALKTLDANTIQSLVSNTSEVFLNIQIPKMKIESELPLECGLKKLGITTAFTEAADLTNLAENIYVSKVTHKAIIEVDESGTVAAAASTVELMTKSAMFSINEPREFLADHPFLFIITKDGHPLFAGVHN</sequence>
<dbReference type="InterPro" id="IPR023795">
    <property type="entry name" value="Serpin_CS"/>
</dbReference>
<keyword evidence="4" id="KW-1185">Reference proteome</keyword>
<evidence type="ECO:0000259" key="2">
    <source>
        <dbReference type="SMART" id="SM00093"/>
    </source>
</evidence>
<dbReference type="PANTHER" id="PTHR11461:SF299">
    <property type="entry name" value="SERINE OR CYSTEINE PROTEASE INHIBITOR-RELATED"/>
    <property type="match status" value="1"/>
</dbReference>
<comment type="caution">
    <text evidence="3">The sequence shown here is derived from an EMBL/GenBank/DDBJ whole genome shotgun (WGS) entry which is preliminary data.</text>
</comment>
<dbReference type="OrthoDB" id="9518664at2759"/>
<dbReference type="Proteomes" id="UP000494206">
    <property type="component" value="Unassembled WGS sequence"/>
</dbReference>
<organism evidence="3 4">
    <name type="scientific">Caenorhabditis bovis</name>
    <dbReference type="NCBI Taxonomy" id="2654633"/>
    <lineage>
        <taxon>Eukaryota</taxon>
        <taxon>Metazoa</taxon>
        <taxon>Ecdysozoa</taxon>
        <taxon>Nematoda</taxon>
        <taxon>Chromadorea</taxon>
        <taxon>Rhabditida</taxon>
        <taxon>Rhabditina</taxon>
        <taxon>Rhabditomorpha</taxon>
        <taxon>Rhabditoidea</taxon>
        <taxon>Rhabditidae</taxon>
        <taxon>Peloderinae</taxon>
        <taxon>Caenorhabditis</taxon>
    </lineage>
</organism>
<comment type="similarity">
    <text evidence="1">Belongs to the serpin family.</text>
</comment>
<dbReference type="InterPro" id="IPR000215">
    <property type="entry name" value="Serpin_fam"/>
</dbReference>
<dbReference type="InterPro" id="IPR036186">
    <property type="entry name" value="Serpin_sf"/>
</dbReference>
<dbReference type="Pfam" id="PF00079">
    <property type="entry name" value="Serpin"/>
    <property type="match status" value="1"/>
</dbReference>
<dbReference type="GO" id="GO:0004867">
    <property type="term" value="F:serine-type endopeptidase inhibitor activity"/>
    <property type="evidence" value="ECO:0007669"/>
    <property type="project" value="InterPro"/>
</dbReference>
<proteinExistence type="inferred from homology"/>
<dbReference type="AlphaFoldDB" id="A0A8S1EA00"/>
<dbReference type="InterPro" id="IPR042185">
    <property type="entry name" value="Serpin_sf_2"/>
</dbReference>
<dbReference type="GO" id="GO:0005615">
    <property type="term" value="C:extracellular space"/>
    <property type="evidence" value="ECO:0007669"/>
    <property type="project" value="InterPro"/>
</dbReference>
<dbReference type="SMART" id="SM00093">
    <property type="entry name" value="SERPIN"/>
    <property type="match status" value="1"/>
</dbReference>
<dbReference type="Gene3D" id="2.30.39.10">
    <property type="entry name" value="Alpha-1-antitrypsin, domain 1"/>
    <property type="match status" value="1"/>
</dbReference>
<dbReference type="PROSITE" id="PS00284">
    <property type="entry name" value="SERPIN"/>
    <property type="match status" value="1"/>
</dbReference>
<protein>
    <recommendedName>
        <fullName evidence="2">Serpin domain-containing protein</fullName>
    </recommendedName>
</protein>
<accession>A0A8S1EA00</accession>
<dbReference type="InterPro" id="IPR023796">
    <property type="entry name" value="Serpin_dom"/>
</dbReference>
<dbReference type="EMBL" id="CADEPM010000001">
    <property type="protein sequence ID" value="CAB3396487.1"/>
    <property type="molecule type" value="Genomic_DNA"/>
</dbReference>
<evidence type="ECO:0000313" key="4">
    <source>
        <dbReference type="Proteomes" id="UP000494206"/>
    </source>
</evidence>
<gene>
    <name evidence="3" type="ORF">CBOVIS_LOCUS35</name>
</gene>